<sequence length="102" mass="11342">MTGFRGDVDRLSRQAEEFTELARRARRIAEHARADSSGSCWGTDEIGERFAAAHQPRAERALERLDALPGRLAGMGEKFAEAARTYRGVDEANAEHIGRSDR</sequence>
<evidence type="ECO:0000313" key="2">
    <source>
        <dbReference type="Proteomes" id="UP000569329"/>
    </source>
</evidence>
<evidence type="ECO:0008006" key="3">
    <source>
        <dbReference type="Google" id="ProtNLM"/>
    </source>
</evidence>
<proteinExistence type="predicted"/>
<accession>A0A839E7Q7</accession>
<organism evidence="1 2">
    <name type="scientific">Halosaccharopolyspora lacisalsi</name>
    <dbReference type="NCBI Taxonomy" id="1000566"/>
    <lineage>
        <taxon>Bacteria</taxon>
        <taxon>Bacillati</taxon>
        <taxon>Actinomycetota</taxon>
        <taxon>Actinomycetes</taxon>
        <taxon>Pseudonocardiales</taxon>
        <taxon>Pseudonocardiaceae</taxon>
        <taxon>Halosaccharopolyspora</taxon>
    </lineage>
</organism>
<comment type="caution">
    <text evidence="1">The sequence shown here is derived from an EMBL/GenBank/DDBJ whole genome shotgun (WGS) entry which is preliminary data.</text>
</comment>
<gene>
    <name evidence="1" type="ORF">FHX42_004287</name>
</gene>
<evidence type="ECO:0000313" key="1">
    <source>
        <dbReference type="EMBL" id="MBA8826908.1"/>
    </source>
</evidence>
<protein>
    <recommendedName>
        <fullName evidence="3">Excreted virulence factor EspC, type VII ESX diderm</fullName>
    </recommendedName>
</protein>
<dbReference type="AlphaFoldDB" id="A0A839E7Q7"/>
<dbReference type="Proteomes" id="UP000569329">
    <property type="component" value="Unassembled WGS sequence"/>
</dbReference>
<reference evidence="1 2" key="1">
    <citation type="submission" date="2020-07" db="EMBL/GenBank/DDBJ databases">
        <title>Sequencing the genomes of 1000 actinobacteria strains.</title>
        <authorList>
            <person name="Klenk H.-P."/>
        </authorList>
    </citation>
    <scope>NUCLEOTIDE SEQUENCE [LARGE SCALE GENOMIC DNA]</scope>
    <source>
        <strain evidence="1 2">DSM 45975</strain>
    </source>
</reference>
<keyword evidence="2" id="KW-1185">Reference proteome</keyword>
<name>A0A839E7Q7_9PSEU</name>
<dbReference type="RefSeq" id="WP_182546078.1">
    <property type="nucleotide sequence ID" value="NZ_JACGWZ010000006.1"/>
</dbReference>
<dbReference type="EMBL" id="JACGWZ010000006">
    <property type="protein sequence ID" value="MBA8826908.1"/>
    <property type="molecule type" value="Genomic_DNA"/>
</dbReference>